<dbReference type="SUPFAM" id="SSF160544">
    <property type="entry name" value="EscU C-terminal domain-like"/>
    <property type="match status" value="1"/>
</dbReference>
<evidence type="ECO:0000256" key="11">
    <source>
        <dbReference type="ARBA" id="ARBA00023225"/>
    </source>
</evidence>
<dbReference type="STRING" id="49186.SAMN05421647_11213"/>
<dbReference type="InterPro" id="IPR029025">
    <property type="entry name" value="T3SS_substrate_exporter_C"/>
</dbReference>
<feature type="transmembrane region" description="Helical" evidence="13">
    <location>
        <begin position="37"/>
        <end position="61"/>
    </location>
</feature>
<evidence type="ECO:0000313" key="16">
    <source>
        <dbReference type="Proteomes" id="UP000186895"/>
    </source>
</evidence>
<sequence length="382" mass="42560">MAEETGQEKSEEPTEKRLREAREKGDIPRSRELGSTALLLSAAAAGLLFGEDVAFTMMSVMRESFTLDRQDVFDTSRMFTHLGEALYEGFFSLWGFFLLTLLAALLTPIALGGWNFSGQALQPKGSRINPLSGLKRMFSLKALMELGKGLAKFLLVGSFAIMVLWLDRPDLIALAREAVEPAVAHSLQILGWSFLVMSLSLIIISLVDVPFQLYDYNKKLKMTMQEVKDEMKNTEGKPEVKGRIRQLQREIAQRKMMSEVPEADVVITNPTHYAVALKYDQQGGGAPRVIAKGADFVALKIREVAEAHDVPLLSAPALARALYHNSEIGDEIPAGLYKSVAQVLAYVFQLKRSRQHLEEAPKPLHEDDFEIPEDLRADPESE</sequence>
<dbReference type="Gene3D" id="3.40.1690.10">
    <property type="entry name" value="secretion proteins EscU"/>
    <property type="match status" value="1"/>
</dbReference>
<accession>A0A1N6WXP4</accession>
<dbReference type="EMBL" id="FTMN01000012">
    <property type="protein sequence ID" value="SIQ94795.1"/>
    <property type="molecule type" value="Genomic_DNA"/>
</dbReference>
<dbReference type="PANTHER" id="PTHR30531:SF12">
    <property type="entry name" value="FLAGELLAR BIOSYNTHETIC PROTEIN FLHB"/>
    <property type="match status" value="1"/>
</dbReference>
<keyword evidence="8 13" id="KW-0653">Protein transport</keyword>
<reference evidence="15 16" key="1">
    <citation type="submission" date="2017-01" db="EMBL/GenBank/DDBJ databases">
        <authorList>
            <person name="Mah S.A."/>
            <person name="Swanson W.J."/>
            <person name="Moy G.W."/>
            <person name="Vacquier V.D."/>
        </authorList>
    </citation>
    <scope>NUCLEOTIDE SEQUENCE [LARGE SCALE GENOMIC DNA]</scope>
    <source>
        <strain evidence="15 16">DSM 7027</strain>
    </source>
</reference>
<comment type="function">
    <text evidence="12 13">Required for formation of the rod structure in the basal body of the flagellar apparatus. Together with FliI and FliH, may constitute the export apparatus of flagellin.</text>
</comment>
<dbReference type="Proteomes" id="UP000186895">
    <property type="component" value="Unassembled WGS sequence"/>
</dbReference>
<organism evidence="15 16">
    <name type="scientific">Marinobacterium stanieri</name>
    <dbReference type="NCBI Taxonomy" id="49186"/>
    <lineage>
        <taxon>Bacteria</taxon>
        <taxon>Pseudomonadati</taxon>
        <taxon>Pseudomonadota</taxon>
        <taxon>Gammaproteobacteria</taxon>
        <taxon>Oceanospirillales</taxon>
        <taxon>Oceanospirillaceae</taxon>
        <taxon>Marinobacterium</taxon>
    </lineage>
</organism>
<dbReference type="RefSeq" id="WP_076465735.1">
    <property type="nucleotide sequence ID" value="NZ_FTMN01000012.1"/>
</dbReference>
<feature type="region of interest" description="Disordered" evidence="14">
    <location>
        <begin position="1"/>
        <end position="27"/>
    </location>
</feature>
<dbReference type="GO" id="GO:0009306">
    <property type="term" value="P:protein secretion"/>
    <property type="evidence" value="ECO:0007669"/>
    <property type="project" value="InterPro"/>
</dbReference>
<keyword evidence="11 13" id="KW-1006">Bacterial flagellum protein export</keyword>
<dbReference type="FunFam" id="3.40.1690.10:FF:000001">
    <property type="entry name" value="Flagellar biosynthetic protein FlhB"/>
    <property type="match status" value="1"/>
</dbReference>
<feature type="transmembrane region" description="Helical" evidence="13">
    <location>
        <begin position="91"/>
        <end position="114"/>
    </location>
</feature>
<evidence type="ECO:0000313" key="15">
    <source>
        <dbReference type="EMBL" id="SIQ94795.1"/>
    </source>
</evidence>
<keyword evidence="7 13" id="KW-1005">Bacterial flagellum biogenesis</keyword>
<gene>
    <name evidence="13" type="primary">flhB</name>
    <name evidence="15" type="ORF">SAMN05421647_11213</name>
</gene>
<proteinExistence type="inferred from homology"/>
<evidence type="ECO:0000256" key="8">
    <source>
        <dbReference type="ARBA" id="ARBA00022927"/>
    </source>
</evidence>
<evidence type="ECO:0000256" key="10">
    <source>
        <dbReference type="ARBA" id="ARBA00023136"/>
    </source>
</evidence>
<name>A0A1N6WXP4_9GAMM</name>
<keyword evidence="15" id="KW-0969">Cilium</keyword>
<keyword evidence="6 13" id="KW-0812">Transmembrane</keyword>
<keyword evidence="16" id="KW-1185">Reference proteome</keyword>
<keyword evidence="9 13" id="KW-1133">Transmembrane helix</keyword>
<dbReference type="Gene3D" id="6.10.250.2080">
    <property type="match status" value="1"/>
</dbReference>
<evidence type="ECO:0000256" key="12">
    <source>
        <dbReference type="ARBA" id="ARBA00025078"/>
    </source>
</evidence>
<dbReference type="GO" id="GO:0044780">
    <property type="term" value="P:bacterial-type flagellum assembly"/>
    <property type="evidence" value="ECO:0007669"/>
    <property type="project" value="InterPro"/>
</dbReference>
<evidence type="ECO:0000256" key="4">
    <source>
        <dbReference type="ARBA" id="ARBA00022448"/>
    </source>
</evidence>
<feature type="transmembrane region" description="Helical" evidence="13">
    <location>
        <begin position="146"/>
        <end position="166"/>
    </location>
</feature>
<evidence type="ECO:0000256" key="13">
    <source>
        <dbReference type="RuleBase" id="RU364091"/>
    </source>
</evidence>
<dbReference type="GO" id="GO:0005886">
    <property type="term" value="C:plasma membrane"/>
    <property type="evidence" value="ECO:0007669"/>
    <property type="project" value="UniProtKB-SubCell"/>
</dbReference>
<keyword evidence="15" id="KW-0282">Flagellum</keyword>
<evidence type="ECO:0000256" key="7">
    <source>
        <dbReference type="ARBA" id="ARBA00022795"/>
    </source>
</evidence>
<keyword evidence="15" id="KW-0966">Cell projection</keyword>
<evidence type="ECO:0000256" key="1">
    <source>
        <dbReference type="ARBA" id="ARBA00004651"/>
    </source>
</evidence>
<dbReference type="AlphaFoldDB" id="A0A1N6WXP4"/>
<keyword evidence="10 13" id="KW-0472">Membrane</keyword>
<dbReference type="Pfam" id="PF01312">
    <property type="entry name" value="Bac_export_2"/>
    <property type="match status" value="1"/>
</dbReference>
<feature type="transmembrane region" description="Helical" evidence="13">
    <location>
        <begin position="189"/>
        <end position="214"/>
    </location>
</feature>
<dbReference type="PANTHER" id="PTHR30531">
    <property type="entry name" value="FLAGELLAR BIOSYNTHETIC PROTEIN FLHB"/>
    <property type="match status" value="1"/>
</dbReference>
<comment type="subcellular location">
    <subcellularLocation>
        <location evidence="1">Cell membrane</location>
        <topology evidence="1">Multi-pass membrane protein</topology>
    </subcellularLocation>
</comment>
<keyword evidence="4 13" id="KW-0813">Transport</keyword>
<feature type="compositionally biased region" description="Basic and acidic residues" evidence="14">
    <location>
        <begin position="373"/>
        <end position="382"/>
    </location>
</feature>
<dbReference type="InterPro" id="IPR006135">
    <property type="entry name" value="T3SS_substrate_exporter"/>
</dbReference>
<evidence type="ECO:0000256" key="14">
    <source>
        <dbReference type="SAM" id="MobiDB-lite"/>
    </source>
</evidence>
<protein>
    <recommendedName>
        <fullName evidence="3 13">Flagellar biosynthetic protein FlhB</fullName>
    </recommendedName>
</protein>
<dbReference type="eggNOG" id="COG1377">
    <property type="taxonomic scope" value="Bacteria"/>
</dbReference>
<dbReference type="InterPro" id="IPR006136">
    <property type="entry name" value="FlhB"/>
</dbReference>
<comment type="similarity">
    <text evidence="2 13">Belongs to the type III secretion exporter family.</text>
</comment>
<evidence type="ECO:0000256" key="6">
    <source>
        <dbReference type="ARBA" id="ARBA00022692"/>
    </source>
</evidence>
<dbReference type="NCBIfam" id="TIGR00328">
    <property type="entry name" value="flhB"/>
    <property type="match status" value="1"/>
</dbReference>
<evidence type="ECO:0000256" key="2">
    <source>
        <dbReference type="ARBA" id="ARBA00010690"/>
    </source>
</evidence>
<evidence type="ECO:0000256" key="3">
    <source>
        <dbReference type="ARBA" id="ARBA00021622"/>
    </source>
</evidence>
<evidence type="ECO:0000256" key="9">
    <source>
        <dbReference type="ARBA" id="ARBA00022989"/>
    </source>
</evidence>
<dbReference type="PRINTS" id="PR00950">
    <property type="entry name" value="TYPE3IMSPROT"/>
</dbReference>
<feature type="region of interest" description="Disordered" evidence="14">
    <location>
        <begin position="358"/>
        <end position="382"/>
    </location>
</feature>
<evidence type="ECO:0000256" key="5">
    <source>
        <dbReference type="ARBA" id="ARBA00022475"/>
    </source>
</evidence>
<keyword evidence="5 13" id="KW-1003">Cell membrane</keyword>